<dbReference type="Proteomes" id="UP001295423">
    <property type="component" value="Unassembled WGS sequence"/>
</dbReference>
<feature type="compositionally biased region" description="Polar residues" evidence="1">
    <location>
        <begin position="138"/>
        <end position="147"/>
    </location>
</feature>
<sequence>MTIGSKHGEKTPEPLRITGADDPMTYTMYARNHNLPESQGCKLIRNIVKEDKQKLLCPTNQVKLRLLHTTTPKYMYNYKIQKDHNGILQLNKLHGNANWMHATKVKIDLLAMYKVLADMGRGTPTPKDHQKITKRSPKVQSPTCQCP</sequence>
<gene>
    <name evidence="2" type="ORF">CYCCA115_LOCUS7619</name>
</gene>
<dbReference type="AlphaFoldDB" id="A0AAD2FLL5"/>
<comment type="caution">
    <text evidence="2">The sequence shown here is derived from an EMBL/GenBank/DDBJ whole genome shotgun (WGS) entry which is preliminary data.</text>
</comment>
<protein>
    <submittedName>
        <fullName evidence="2">Uncharacterized protein</fullName>
    </submittedName>
</protein>
<organism evidence="2 3">
    <name type="scientific">Cylindrotheca closterium</name>
    <dbReference type="NCBI Taxonomy" id="2856"/>
    <lineage>
        <taxon>Eukaryota</taxon>
        <taxon>Sar</taxon>
        <taxon>Stramenopiles</taxon>
        <taxon>Ochrophyta</taxon>
        <taxon>Bacillariophyta</taxon>
        <taxon>Bacillariophyceae</taxon>
        <taxon>Bacillariophycidae</taxon>
        <taxon>Bacillariales</taxon>
        <taxon>Bacillariaceae</taxon>
        <taxon>Cylindrotheca</taxon>
    </lineage>
</organism>
<name>A0AAD2FLL5_9STRA</name>
<proteinExistence type="predicted"/>
<evidence type="ECO:0000256" key="1">
    <source>
        <dbReference type="SAM" id="MobiDB-lite"/>
    </source>
</evidence>
<accession>A0AAD2FLL5</accession>
<reference evidence="2" key="1">
    <citation type="submission" date="2023-08" db="EMBL/GenBank/DDBJ databases">
        <authorList>
            <person name="Audoor S."/>
            <person name="Bilcke G."/>
        </authorList>
    </citation>
    <scope>NUCLEOTIDE SEQUENCE</scope>
</reference>
<evidence type="ECO:0000313" key="2">
    <source>
        <dbReference type="EMBL" id="CAJ1941676.1"/>
    </source>
</evidence>
<keyword evidence="3" id="KW-1185">Reference proteome</keyword>
<feature type="region of interest" description="Disordered" evidence="1">
    <location>
        <begin position="121"/>
        <end position="147"/>
    </location>
</feature>
<dbReference type="EMBL" id="CAKOGP040001057">
    <property type="protein sequence ID" value="CAJ1941676.1"/>
    <property type="molecule type" value="Genomic_DNA"/>
</dbReference>
<evidence type="ECO:0000313" key="3">
    <source>
        <dbReference type="Proteomes" id="UP001295423"/>
    </source>
</evidence>